<dbReference type="Gene3D" id="3.40.50.150">
    <property type="entry name" value="Vaccinia Virus protein VP39"/>
    <property type="match status" value="1"/>
</dbReference>
<dbReference type="EMBL" id="CAMKVN010000415">
    <property type="protein sequence ID" value="CAI2167696.1"/>
    <property type="molecule type" value="Genomic_DNA"/>
</dbReference>
<evidence type="ECO:0000259" key="1">
    <source>
        <dbReference type="Pfam" id="PF08241"/>
    </source>
</evidence>
<dbReference type="SUPFAM" id="SSF53335">
    <property type="entry name" value="S-adenosyl-L-methionine-dependent methyltransferases"/>
    <property type="match status" value="1"/>
</dbReference>
<dbReference type="GO" id="GO:0016491">
    <property type="term" value="F:oxidoreductase activity"/>
    <property type="evidence" value="ECO:0007669"/>
    <property type="project" value="InterPro"/>
</dbReference>
<protein>
    <submittedName>
        <fullName evidence="2">11310_t:CDS:1</fullName>
    </submittedName>
</protein>
<dbReference type="SUPFAM" id="SSF52833">
    <property type="entry name" value="Thioredoxin-like"/>
    <property type="match status" value="1"/>
</dbReference>
<dbReference type="Proteomes" id="UP001153678">
    <property type="component" value="Unassembled WGS sequence"/>
</dbReference>
<evidence type="ECO:0000313" key="3">
    <source>
        <dbReference type="Proteomes" id="UP001153678"/>
    </source>
</evidence>
<dbReference type="InterPro" id="IPR029063">
    <property type="entry name" value="SAM-dependent_MTases_sf"/>
</dbReference>
<evidence type="ECO:0000313" key="2">
    <source>
        <dbReference type="EMBL" id="CAI2167696.1"/>
    </source>
</evidence>
<feature type="domain" description="Methyltransferase type 11" evidence="1">
    <location>
        <begin position="79"/>
        <end position="171"/>
    </location>
</feature>
<dbReference type="GO" id="GO:0008757">
    <property type="term" value="F:S-adenosylmethionine-dependent methyltransferase activity"/>
    <property type="evidence" value="ECO:0007669"/>
    <property type="project" value="InterPro"/>
</dbReference>
<dbReference type="Pfam" id="PF07955">
    <property type="entry name" value="DUF1687"/>
    <property type="match status" value="1"/>
</dbReference>
<accession>A0A9W4SGI4</accession>
<dbReference type="InterPro" id="IPR013216">
    <property type="entry name" value="Methyltransf_11"/>
</dbReference>
<comment type="caution">
    <text evidence="2">The sequence shown here is derived from an EMBL/GenBank/DDBJ whole genome shotgun (WGS) entry which is preliminary data.</text>
</comment>
<dbReference type="InterPro" id="IPR012882">
    <property type="entry name" value="Fmp46"/>
</dbReference>
<dbReference type="OrthoDB" id="59229at2759"/>
<organism evidence="2 3">
    <name type="scientific">Funneliformis geosporum</name>
    <dbReference type="NCBI Taxonomy" id="1117311"/>
    <lineage>
        <taxon>Eukaryota</taxon>
        <taxon>Fungi</taxon>
        <taxon>Fungi incertae sedis</taxon>
        <taxon>Mucoromycota</taxon>
        <taxon>Glomeromycotina</taxon>
        <taxon>Glomeromycetes</taxon>
        <taxon>Glomerales</taxon>
        <taxon>Glomeraceae</taxon>
        <taxon>Funneliformis</taxon>
    </lineage>
</organism>
<dbReference type="PANTHER" id="PTHR43591">
    <property type="entry name" value="METHYLTRANSFERASE"/>
    <property type="match status" value="1"/>
</dbReference>
<dbReference type="InterPro" id="IPR036249">
    <property type="entry name" value="Thioredoxin-like_sf"/>
</dbReference>
<sequence>MGNYLEKPRDCFDYIETLQTKCIIKKLRRQIFNNKYEVLKDNQMNGIGDLLHSFQRTIWKGNFSSPVEKNLHNGAKVLGLGYGTKSLLKELSNEYPRSSFVGIGQKETFISNENKNLKFITHNFLNNGIPYEDNTFDFIYMNIMTKYFTFVEWKNLIAPEIFRVCKPGGWIEIVDSDFRIYNAGPKTELCSKKWLSAIGINSNKIPNLKKLQNIVNSYQELNFTIIKEKICPWYPIQTKCSDKPYEIVSEFLDLVYPCIAKRLELNREDYTQLSAQTIVEIAENKTYISPVVNLDHFSKKEKNQCAPGEDRTRDLRVAQLSLLFTMSFRLNFAQPILTLIYNPICSKSNKVLSILHEALEKQPGVFILDLLDYQKQPPTKDQLTNIIHYLNLENDLNQILRNENENVAAEGATKGKGPSSIQELANLVKEQPIRLQRPILVDWNKGRAIIARPPEKAGGFLKDLGYVK</sequence>
<reference evidence="2" key="1">
    <citation type="submission" date="2022-08" db="EMBL/GenBank/DDBJ databases">
        <authorList>
            <person name="Kallberg Y."/>
            <person name="Tangrot J."/>
            <person name="Rosling A."/>
        </authorList>
    </citation>
    <scope>NUCLEOTIDE SEQUENCE</scope>
    <source>
        <strain evidence="2">Wild A</strain>
    </source>
</reference>
<keyword evidence="3" id="KW-1185">Reference proteome</keyword>
<dbReference type="Pfam" id="PF08241">
    <property type="entry name" value="Methyltransf_11"/>
    <property type="match status" value="1"/>
</dbReference>
<name>A0A9W4SGI4_9GLOM</name>
<proteinExistence type="predicted"/>
<dbReference type="Gene3D" id="3.40.30.10">
    <property type="entry name" value="Glutaredoxin"/>
    <property type="match status" value="1"/>
</dbReference>
<gene>
    <name evidence="2" type="ORF">FWILDA_LOCUS3206</name>
</gene>
<dbReference type="AlphaFoldDB" id="A0A9W4SGI4"/>
<dbReference type="PROSITE" id="PS51353">
    <property type="entry name" value="ARSC"/>
    <property type="match status" value="1"/>
</dbReference>
<dbReference type="InterPro" id="IPR006660">
    <property type="entry name" value="Arsenate_reductase-like"/>
</dbReference>
<dbReference type="GO" id="GO:0005739">
    <property type="term" value="C:mitochondrion"/>
    <property type="evidence" value="ECO:0007669"/>
    <property type="project" value="InterPro"/>
</dbReference>